<dbReference type="Proteomes" id="UP000673383">
    <property type="component" value="Unassembled WGS sequence"/>
</dbReference>
<proteinExistence type="predicted"/>
<organism evidence="1 2">
    <name type="scientific">Bradyrhizobium elkanii</name>
    <dbReference type="NCBI Taxonomy" id="29448"/>
    <lineage>
        <taxon>Bacteria</taxon>
        <taxon>Pseudomonadati</taxon>
        <taxon>Pseudomonadota</taxon>
        <taxon>Alphaproteobacteria</taxon>
        <taxon>Hyphomicrobiales</taxon>
        <taxon>Nitrobacteraceae</taxon>
        <taxon>Bradyrhizobium</taxon>
    </lineage>
</organism>
<reference evidence="1" key="1">
    <citation type="submission" date="2021-02" db="EMBL/GenBank/DDBJ databases">
        <title>Genomic Encyclopedia of Type Strains, Phase IV (KMG-V): Genome sequencing to study the core and pangenomes of soil and plant-associated prokaryotes.</title>
        <authorList>
            <person name="Whitman W."/>
        </authorList>
    </citation>
    <scope>NUCLEOTIDE SEQUENCE</scope>
    <source>
        <strain evidence="1">USDA 406</strain>
    </source>
</reference>
<protein>
    <submittedName>
        <fullName evidence="1">Uncharacterized protein</fullName>
    </submittedName>
</protein>
<dbReference type="AlphaFoldDB" id="A0A8I1YCT5"/>
<gene>
    <name evidence="1" type="ORF">JOH49_006795</name>
</gene>
<name>A0A8I1YCT5_BRAEL</name>
<sequence length="88" mass="9823">MAYQLRLGEMIEAMYRAKMPDEVKAYTDQLEKIGTEMSKALAAKIGVKGGEVTYGAGMFAAPFWPATDRQPLPEELEDLDCEDCWGED</sequence>
<dbReference type="RefSeq" id="WP_194483186.1">
    <property type="nucleotide sequence ID" value="NZ_JAFICZ010000001.1"/>
</dbReference>
<evidence type="ECO:0000313" key="2">
    <source>
        <dbReference type="Proteomes" id="UP000673383"/>
    </source>
</evidence>
<evidence type="ECO:0000313" key="1">
    <source>
        <dbReference type="EMBL" id="MBP1297042.1"/>
    </source>
</evidence>
<dbReference type="EMBL" id="JAFICZ010000001">
    <property type="protein sequence ID" value="MBP1297042.1"/>
    <property type="molecule type" value="Genomic_DNA"/>
</dbReference>
<accession>A0A8I1YCT5</accession>
<comment type="caution">
    <text evidence="1">The sequence shown here is derived from an EMBL/GenBank/DDBJ whole genome shotgun (WGS) entry which is preliminary data.</text>
</comment>